<dbReference type="PANTHER" id="PTHR43135">
    <property type="entry name" value="ALPHA-D-RIBOSE 1-METHYLPHOSPHONATE 5-TRIPHOSPHATE DIPHOSPHATASE"/>
    <property type="match status" value="1"/>
</dbReference>
<name>A0ABV6V0M7_9ACTN</name>
<dbReference type="InterPro" id="IPR006680">
    <property type="entry name" value="Amidohydro-rel"/>
</dbReference>
<dbReference type="RefSeq" id="WP_030266084.1">
    <property type="nucleotide sequence ID" value="NZ_JBHEZZ010000041.1"/>
</dbReference>
<gene>
    <name evidence="2" type="ORF">ACEZDJ_38815</name>
</gene>
<evidence type="ECO:0000313" key="2">
    <source>
        <dbReference type="EMBL" id="MFC1407252.1"/>
    </source>
</evidence>
<dbReference type="InterPro" id="IPR051781">
    <property type="entry name" value="Metallo-dep_Hydrolase"/>
</dbReference>
<dbReference type="SUPFAM" id="SSF51556">
    <property type="entry name" value="Metallo-dependent hydrolases"/>
    <property type="match status" value="1"/>
</dbReference>
<comment type="caution">
    <text evidence="2">The sequence shown here is derived from an EMBL/GenBank/DDBJ whole genome shotgun (WGS) entry which is preliminary data.</text>
</comment>
<evidence type="ECO:0000313" key="3">
    <source>
        <dbReference type="Proteomes" id="UP001592528"/>
    </source>
</evidence>
<dbReference type="Gene3D" id="2.30.40.10">
    <property type="entry name" value="Urease, subunit C, domain 1"/>
    <property type="match status" value="1"/>
</dbReference>
<dbReference type="Gene3D" id="3.20.20.140">
    <property type="entry name" value="Metal-dependent hydrolases"/>
    <property type="match status" value="1"/>
</dbReference>
<feature type="domain" description="Amidohydrolase-related" evidence="1">
    <location>
        <begin position="61"/>
        <end position="405"/>
    </location>
</feature>
<accession>A0ABV6V0M7</accession>
<dbReference type="Pfam" id="PF01979">
    <property type="entry name" value="Amidohydro_1"/>
    <property type="match status" value="1"/>
</dbReference>
<dbReference type="InterPro" id="IPR057744">
    <property type="entry name" value="OTAase-like"/>
</dbReference>
<dbReference type="CDD" id="cd01299">
    <property type="entry name" value="Met_dep_hydrolase_A"/>
    <property type="match status" value="1"/>
</dbReference>
<dbReference type="InterPro" id="IPR032466">
    <property type="entry name" value="Metal_Hydrolase"/>
</dbReference>
<keyword evidence="3" id="KW-1185">Reference proteome</keyword>
<organism evidence="2 3">
    <name type="scientific">Streptacidiphilus cavernicola</name>
    <dbReference type="NCBI Taxonomy" id="3342716"/>
    <lineage>
        <taxon>Bacteria</taxon>
        <taxon>Bacillati</taxon>
        <taxon>Actinomycetota</taxon>
        <taxon>Actinomycetes</taxon>
        <taxon>Kitasatosporales</taxon>
        <taxon>Streptomycetaceae</taxon>
        <taxon>Streptacidiphilus</taxon>
    </lineage>
</organism>
<proteinExistence type="predicted"/>
<evidence type="ECO:0000259" key="1">
    <source>
        <dbReference type="Pfam" id="PF01979"/>
    </source>
</evidence>
<reference evidence="2 3" key="1">
    <citation type="submission" date="2024-09" db="EMBL/GenBank/DDBJ databases">
        <authorList>
            <person name="Lee S.D."/>
        </authorList>
    </citation>
    <scope>NUCLEOTIDE SEQUENCE [LARGE SCALE GENOMIC DNA]</scope>
    <source>
        <strain evidence="2 3">N1-5</strain>
    </source>
</reference>
<dbReference type="SUPFAM" id="SSF51338">
    <property type="entry name" value="Composite domain of metallo-dependent hydrolases"/>
    <property type="match status" value="1"/>
</dbReference>
<protein>
    <submittedName>
        <fullName evidence="2">Amidohydrolase family protein</fullName>
    </submittedName>
</protein>
<sequence>MTSPNPARLLITNARLLHPETGELTDASWLEAADGRIAAHGTGRPPAAPEDARVLDAAGATVLPGLIDAHVHVMATTFDVNEAANWTLGYATVRGLREAERMLRRGFTTVRDVAGADHGVARAIEEGLATGPRLIFGGRALTQTGGHGDHRAREDDSVPCCQHRFSGLRVADGVDAVRTAARDEFRKGAQHLKVMVSGGVASPHDDIAAVQYTEEEIRAAVTEAENHNRYVTVHAYHPRAVNQALRAGVRSVEHGNLLDEETISLLLEHDAFLVPTLVTYDQMAQFGRRVGMSERTYKKNAEIREAGLVALEHAHKAGVNIVYGTDLLGPLHVAQLEEFTIRAQVQPPADILRSATTTAARLLRMEGEIGTLAVGAHADLLVVDGNPLEDIGVLTRPETALMHIIQAGKVI</sequence>
<dbReference type="InterPro" id="IPR011059">
    <property type="entry name" value="Metal-dep_hydrolase_composite"/>
</dbReference>
<dbReference type="PANTHER" id="PTHR43135:SF3">
    <property type="entry name" value="ALPHA-D-RIBOSE 1-METHYLPHOSPHONATE 5-TRIPHOSPHATE DIPHOSPHATASE"/>
    <property type="match status" value="1"/>
</dbReference>
<dbReference type="Proteomes" id="UP001592528">
    <property type="component" value="Unassembled WGS sequence"/>
</dbReference>
<dbReference type="EMBL" id="JBHEZZ010000041">
    <property type="protein sequence ID" value="MFC1407252.1"/>
    <property type="molecule type" value="Genomic_DNA"/>
</dbReference>